<dbReference type="EMBL" id="HBGF01026599">
    <property type="protein sequence ID" value="CAD9121477.1"/>
    <property type="molecule type" value="Transcribed_RNA"/>
</dbReference>
<dbReference type="GO" id="GO:0003684">
    <property type="term" value="F:damaged DNA binding"/>
    <property type="evidence" value="ECO:0007669"/>
    <property type="project" value="InterPro"/>
</dbReference>
<keyword evidence="7" id="KW-0067">ATP-binding</keyword>
<dbReference type="SUPFAM" id="SSF100939">
    <property type="entry name" value="SPOC domain-like"/>
    <property type="match status" value="1"/>
</dbReference>
<dbReference type="Gene3D" id="2.40.290.10">
    <property type="match status" value="1"/>
</dbReference>
<dbReference type="Gene3D" id="3.40.50.410">
    <property type="entry name" value="von Willebrand factor, type A domain"/>
    <property type="match status" value="1"/>
</dbReference>
<dbReference type="GO" id="GO:0000723">
    <property type="term" value="P:telomere maintenance"/>
    <property type="evidence" value="ECO:0007669"/>
    <property type="project" value="InterPro"/>
</dbReference>
<dbReference type="PANTHER" id="PTHR12604:SF4">
    <property type="entry name" value="X-RAY REPAIR CROSS-COMPLEMENTING PROTEIN 5"/>
    <property type="match status" value="1"/>
</dbReference>
<keyword evidence="4" id="KW-0227">DNA damage</keyword>
<evidence type="ECO:0000256" key="11">
    <source>
        <dbReference type="ARBA" id="ARBA00023242"/>
    </source>
</evidence>
<dbReference type="InterPro" id="IPR036494">
    <property type="entry name" value="Ku_C_sf"/>
</dbReference>
<proteinExistence type="inferred from homology"/>
<evidence type="ECO:0000256" key="9">
    <source>
        <dbReference type="ARBA" id="ARBA00023172"/>
    </source>
</evidence>
<keyword evidence="6" id="KW-0347">Helicase</keyword>
<dbReference type="GO" id="GO:0005524">
    <property type="term" value="F:ATP binding"/>
    <property type="evidence" value="ECO:0007669"/>
    <property type="project" value="UniProtKB-KW"/>
</dbReference>
<dbReference type="PANTHER" id="PTHR12604">
    <property type="entry name" value="KU AUTOANTIGEN DNA HELICASE"/>
    <property type="match status" value="1"/>
</dbReference>
<keyword evidence="8" id="KW-0238">DNA-binding</keyword>
<feature type="domain" description="Ku" evidence="13">
    <location>
        <begin position="282"/>
        <end position="419"/>
    </location>
</feature>
<dbReference type="InterPro" id="IPR006164">
    <property type="entry name" value="DNA_bd_Ku70/Ku80"/>
</dbReference>
<evidence type="ECO:0000256" key="7">
    <source>
        <dbReference type="ARBA" id="ARBA00022840"/>
    </source>
</evidence>
<reference evidence="14" key="1">
    <citation type="submission" date="2021-01" db="EMBL/GenBank/DDBJ databases">
        <authorList>
            <person name="Corre E."/>
            <person name="Pelletier E."/>
            <person name="Niang G."/>
            <person name="Scheremetjew M."/>
            <person name="Finn R."/>
            <person name="Kale V."/>
            <person name="Holt S."/>
            <person name="Cochrane G."/>
            <person name="Meng A."/>
            <person name="Brown T."/>
            <person name="Cohen L."/>
        </authorList>
    </citation>
    <scope>NUCLEOTIDE SEQUENCE</scope>
    <source>
        <strain evidence="14">CCAP 1951/1</strain>
    </source>
</reference>
<dbReference type="GO" id="GO:0006310">
    <property type="term" value="P:DNA recombination"/>
    <property type="evidence" value="ECO:0007669"/>
    <property type="project" value="UniProtKB-KW"/>
</dbReference>
<feature type="region of interest" description="Disordered" evidence="12">
    <location>
        <begin position="601"/>
        <end position="625"/>
    </location>
</feature>
<evidence type="ECO:0000256" key="10">
    <source>
        <dbReference type="ARBA" id="ARBA00023204"/>
    </source>
</evidence>
<evidence type="ECO:0000313" key="14">
    <source>
        <dbReference type="EMBL" id="CAD9121477.1"/>
    </source>
</evidence>
<accession>A0A7S1M426</accession>
<dbReference type="Gene3D" id="1.10.1600.10">
    <property type="match status" value="1"/>
</dbReference>
<name>A0A7S1M426_NEODS</name>
<evidence type="ECO:0000256" key="1">
    <source>
        <dbReference type="ARBA" id="ARBA00004123"/>
    </source>
</evidence>
<comment type="similarity">
    <text evidence="2">Belongs to the ku80 family.</text>
</comment>
<evidence type="ECO:0000256" key="6">
    <source>
        <dbReference type="ARBA" id="ARBA00022806"/>
    </source>
</evidence>
<dbReference type="GO" id="GO:0042162">
    <property type="term" value="F:telomeric DNA binding"/>
    <property type="evidence" value="ECO:0007669"/>
    <property type="project" value="InterPro"/>
</dbReference>
<dbReference type="GO" id="GO:0016787">
    <property type="term" value="F:hydrolase activity"/>
    <property type="evidence" value="ECO:0007669"/>
    <property type="project" value="UniProtKB-KW"/>
</dbReference>
<dbReference type="Pfam" id="PF03731">
    <property type="entry name" value="Ku_N"/>
    <property type="match status" value="1"/>
</dbReference>
<evidence type="ECO:0000256" key="3">
    <source>
        <dbReference type="ARBA" id="ARBA00022741"/>
    </source>
</evidence>
<evidence type="ECO:0000259" key="13">
    <source>
        <dbReference type="SMART" id="SM00559"/>
    </source>
</evidence>
<dbReference type="InterPro" id="IPR005161">
    <property type="entry name" value="Ku_N"/>
</dbReference>
<evidence type="ECO:0000256" key="8">
    <source>
        <dbReference type="ARBA" id="ARBA00023125"/>
    </source>
</evidence>
<feature type="region of interest" description="Disordered" evidence="12">
    <location>
        <begin position="449"/>
        <end position="472"/>
    </location>
</feature>
<sequence length="791" mass="84469">MSAAPPAREASVVIVDTSHHMRDHLSVAKNVCASLIQQKFVFAPRDLVGVVAGGTAATVNRLNTAAPAEYQNLTVTRPVMSPNADYLKAIDALTCNPDTSVSFDVLDAIVVAVDAIHEAVADKKYGRRIFLVSSCAGAVKRKEQLAAIIDGLKARGVALVVIGVDFDDDEDEDAASANIDWAKLTMKQQNEKVLHFMCAQLGQESLVVAVHDAVSALGALRKKHLAQRAYCKCVLDIGDIRIPVALFVKALKQSIPSFGKLVAKGDEPVVYDRRYFSVRKPDVELDASERVKAYRYGRSAIPVNDVDVAQMKFKSERGMSALGFVPAEQIPLHILQGGSKMLTPVHGDTIGAGAFGAFVIAMHELKRAMIVRFVRCTNANPVLGVCFPSSKGDKQVMYYANIPFAEDLRHYTFRKLDNVHGTPDEKKAIADLVDAMDLDKFERRQAAAAAGADLAAHPSPSPAAPTGATVSSSAGTAESAAAGGAKLLSIKETFDPALQHYYAAVRERYLRPDAPVAGMPPQVAKTSTNWGAPGSVLEPLLSSSAPQRKRVRDLLPPPAPKADGAAAGKGSKTYWFQKAGEVAIEDPAVKAARGEGAAHYLASGTPGATTTGAATPATPHTPSTTAADVEDALRVGVDLSTGAAMHVTTVDPVNTFLALVNRKGEDHVARALHELQEAILQLLKVTVGPQYYPRCQDALRAMRQVCVREGEPGAFNSFLLHLMLTTKAGAHASFWTENVVNAGIRAIPKSECPESDLTDDAARTFFDDRAPAPRAIIDDPADEPSIFDDLE</sequence>
<dbReference type="GO" id="GO:0043564">
    <property type="term" value="C:Ku70:Ku80 complex"/>
    <property type="evidence" value="ECO:0007669"/>
    <property type="project" value="InterPro"/>
</dbReference>
<evidence type="ECO:0000256" key="5">
    <source>
        <dbReference type="ARBA" id="ARBA00022801"/>
    </source>
</evidence>
<keyword evidence="9" id="KW-0233">DNA recombination</keyword>
<dbReference type="SUPFAM" id="SSF101420">
    <property type="entry name" value="C-terminal domain of Ku80"/>
    <property type="match status" value="1"/>
</dbReference>
<dbReference type="Pfam" id="PF08785">
    <property type="entry name" value="Ku_PK_bind"/>
    <property type="match status" value="1"/>
</dbReference>
<dbReference type="InterPro" id="IPR036465">
    <property type="entry name" value="vWFA_dom_sf"/>
</dbReference>
<gene>
    <name evidence="14" type="ORF">NDES1114_LOCUS17595</name>
</gene>
<keyword evidence="10" id="KW-0234">DNA repair</keyword>
<dbReference type="SMART" id="SM00559">
    <property type="entry name" value="Ku78"/>
    <property type="match status" value="1"/>
</dbReference>
<dbReference type="InterPro" id="IPR014893">
    <property type="entry name" value="Ku_PK_bind"/>
</dbReference>
<dbReference type="Gene3D" id="1.25.40.240">
    <property type="entry name" value="Ku, C-terminal domain"/>
    <property type="match status" value="1"/>
</dbReference>
<dbReference type="Pfam" id="PF02735">
    <property type="entry name" value="Ku"/>
    <property type="match status" value="1"/>
</dbReference>
<dbReference type="CDD" id="cd00873">
    <property type="entry name" value="KU80"/>
    <property type="match status" value="1"/>
</dbReference>
<dbReference type="GO" id="GO:0004386">
    <property type="term" value="F:helicase activity"/>
    <property type="evidence" value="ECO:0007669"/>
    <property type="project" value="UniProtKB-KW"/>
</dbReference>
<keyword evidence="11" id="KW-0539">Nucleus</keyword>
<dbReference type="GO" id="GO:0003690">
    <property type="term" value="F:double-stranded DNA binding"/>
    <property type="evidence" value="ECO:0007669"/>
    <property type="project" value="TreeGrafter"/>
</dbReference>
<organism evidence="14">
    <name type="scientific">Neobodo designis</name>
    <name type="common">Flagellated protozoan</name>
    <name type="synonym">Bodo designis</name>
    <dbReference type="NCBI Taxonomy" id="312471"/>
    <lineage>
        <taxon>Eukaryota</taxon>
        <taxon>Discoba</taxon>
        <taxon>Euglenozoa</taxon>
        <taxon>Kinetoplastea</taxon>
        <taxon>Metakinetoplastina</taxon>
        <taxon>Neobodonida</taxon>
        <taxon>Neobodo</taxon>
    </lineage>
</organism>
<evidence type="ECO:0000256" key="2">
    <source>
        <dbReference type="ARBA" id="ARBA00007726"/>
    </source>
</evidence>
<feature type="compositionally biased region" description="Low complexity" evidence="12">
    <location>
        <begin position="602"/>
        <end position="625"/>
    </location>
</feature>
<keyword evidence="3" id="KW-0547">Nucleotide-binding</keyword>
<dbReference type="InterPro" id="IPR016194">
    <property type="entry name" value="SPOC-like_C_dom_sf"/>
</dbReference>
<dbReference type="AlphaFoldDB" id="A0A7S1M426"/>
<feature type="region of interest" description="Disordered" evidence="12">
    <location>
        <begin position="540"/>
        <end position="568"/>
    </location>
</feature>
<dbReference type="SUPFAM" id="SSF53300">
    <property type="entry name" value="vWA-like"/>
    <property type="match status" value="1"/>
</dbReference>
<protein>
    <recommendedName>
        <fullName evidence="13">Ku domain-containing protein</fullName>
    </recommendedName>
</protein>
<dbReference type="InterPro" id="IPR024193">
    <property type="entry name" value="Ku80"/>
</dbReference>
<comment type="subcellular location">
    <subcellularLocation>
        <location evidence="1">Nucleus</location>
    </subcellularLocation>
</comment>
<dbReference type="GO" id="GO:0006303">
    <property type="term" value="P:double-strand break repair via nonhomologous end joining"/>
    <property type="evidence" value="ECO:0007669"/>
    <property type="project" value="InterPro"/>
</dbReference>
<evidence type="ECO:0000256" key="12">
    <source>
        <dbReference type="SAM" id="MobiDB-lite"/>
    </source>
</evidence>
<evidence type="ECO:0000256" key="4">
    <source>
        <dbReference type="ARBA" id="ARBA00022763"/>
    </source>
</evidence>
<keyword evidence="5" id="KW-0378">Hydrolase</keyword>